<keyword evidence="1 3" id="KW-0378">Hydrolase</keyword>
<name>A0A448N216_9ACTN</name>
<evidence type="ECO:0000259" key="2">
    <source>
        <dbReference type="SMART" id="SM00939"/>
    </source>
</evidence>
<dbReference type="InterPro" id="IPR008979">
    <property type="entry name" value="Galactose-bd-like_sf"/>
</dbReference>
<accession>A0A448N216</accession>
<dbReference type="Pfam" id="PF02129">
    <property type="entry name" value="Peptidase_S15"/>
    <property type="match status" value="1"/>
</dbReference>
<evidence type="ECO:0000313" key="3">
    <source>
        <dbReference type="EMBL" id="VEH71471.1"/>
    </source>
</evidence>
<dbReference type="EC" id="3.1.1.84" evidence="3"/>
<reference evidence="3 4" key="1">
    <citation type="submission" date="2018-12" db="EMBL/GenBank/DDBJ databases">
        <authorList>
            <consortium name="Pathogen Informatics"/>
        </authorList>
    </citation>
    <scope>NUCLEOTIDE SEQUENCE [LARGE SCALE GENOMIC DNA]</scope>
    <source>
        <strain evidence="3 4">NCTC12967</strain>
    </source>
</reference>
<dbReference type="Proteomes" id="UP000273044">
    <property type="component" value="Chromosome"/>
</dbReference>
<dbReference type="GO" id="GO:0008239">
    <property type="term" value="F:dipeptidyl-peptidase activity"/>
    <property type="evidence" value="ECO:0007669"/>
    <property type="project" value="InterPro"/>
</dbReference>
<feature type="domain" description="Xaa-Pro dipeptidyl-peptidase C-terminal" evidence="2">
    <location>
        <begin position="287"/>
        <end position="501"/>
    </location>
</feature>
<dbReference type="GeneID" id="64408208"/>
<dbReference type="SUPFAM" id="SSF53474">
    <property type="entry name" value="alpha/beta-Hydrolases"/>
    <property type="match status" value="1"/>
</dbReference>
<dbReference type="AlphaFoldDB" id="A0A448N216"/>
<dbReference type="Gene3D" id="1.10.3020.10">
    <property type="entry name" value="alpha-amino acid ester hydrolase ( Helical cap domain)"/>
    <property type="match status" value="1"/>
</dbReference>
<dbReference type="InterPro" id="IPR013736">
    <property type="entry name" value="Xaa-Pro_dipept_C"/>
</dbReference>
<keyword evidence="4" id="KW-1185">Reference proteome</keyword>
<dbReference type="SMART" id="SM00939">
    <property type="entry name" value="PepX_C"/>
    <property type="match status" value="1"/>
</dbReference>
<proteinExistence type="predicted"/>
<dbReference type="NCBIfam" id="TIGR00976">
    <property type="entry name" value="CocE_NonD"/>
    <property type="match status" value="1"/>
</dbReference>
<sequence length="514" mass="55152">MNTIRVTTDDGLTLHTEITLPERLPAPAVLIRTPYGASAHQQEATGWAKRGYAAVVQDVRGRYRSAGSWVPYTNEGGDGAATIAAIAASEWCDGRVVCLGSSYSAHCALVAAAANPGPVAAIVVAVPALSLRRVARDRNGAPRFYGHSWWWFQHGQGRTSSPCPIHDASPDEPGVLGVLPTIELPRAAGAPAAGWSLPWVRDGLPDSSPVPLDAPPPAGTPPAPLLVLAGLHDVFRDDALDLADDWPVRADVVVGAWQHDLGLVHREADAALRRHPAHRIKPGSVIASWLERTLRDPDATTPGSRYFALEGTGAWARPAPARHLLSCPLSAARTRFVADPCHPHPSALGPVDVHDISRREDLARFVSDPVRIATDLVGRMVVRLSGLAAHTLDGEAVRGPLDWCVRVALRPAPADRDHTGAGLLQLGHALVRTPDSRARVELPLVARRLHPGARIEVHVSAHQFPLYARDPQDGTEPLTATRLRPARRQVLRANVELSLAELAPDPTEPKEALR</sequence>
<organism evidence="3 4">
    <name type="scientific">Arachnia propionica</name>
    <dbReference type="NCBI Taxonomy" id="1750"/>
    <lineage>
        <taxon>Bacteria</taxon>
        <taxon>Bacillati</taxon>
        <taxon>Actinomycetota</taxon>
        <taxon>Actinomycetes</taxon>
        <taxon>Propionibacteriales</taxon>
        <taxon>Propionibacteriaceae</taxon>
        <taxon>Arachnia</taxon>
    </lineage>
</organism>
<dbReference type="InterPro" id="IPR000383">
    <property type="entry name" value="Xaa-Pro-like_dom"/>
</dbReference>
<evidence type="ECO:0000313" key="4">
    <source>
        <dbReference type="Proteomes" id="UP000273044"/>
    </source>
</evidence>
<evidence type="ECO:0000256" key="1">
    <source>
        <dbReference type="ARBA" id="ARBA00022801"/>
    </source>
</evidence>
<gene>
    <name evidence="3" type="primary">cocE</name>
    <name evidence="3" type="ORF">NCTC12967_02793</name>
</gene>
<dbReference type="InterPro" id="IPR029058">
    <property type="entry name" value="AB_hydrolase_fold"/>
</dbReference>
<dbReference type="Gene3D" id="2.60.120.260">
    <property type="entry name" value="Galactose-binding domain-like"/>
    <property type="match status" value="1"/>
</dbReference>
<dbReference type="Gene3D" id="3.40.50.1820">
    <property type="entry name" value="alpha/beta hydrolase"/>
    <property type="match status" value="1"/>
</dbReference>
<dbReference type="RefSeq" id="WP_061787601.1">
    <property type="nucleotide sequence ID" value="NZ_LR134406.1"/>
</dbReference>
<dbReference type="SUPFAM" id="SSF49785">
    <property type="entry name" value="Galactose-binding domain-like"/>
    <property type="match status" value="1"/>
</dbReference>
<dbReference type="InterPro" id="IPR005674">
    <property type="entry name" value="CocE/Ser_esterase"/>
</dbReference>
<dbReference type="EMBL" id="LR134406">
    <property type="protein sequence ID" value="VEH71471.1"/>
    <property type="molecule type" value="Genomic_DNA"/>
</dbReference>
<protein>
    <submittedName>
        <fullName evidence="3">Cocaine esterase</fullName>
        <ecNumber evidence="3">3.1.1.84</ecNumber>
    </submittedName>
</protein>